<accession>U9TIX9</accession>
<sequence length="181" mass="20607">MTIFNNYCSSQKVSEKFLSEFGILINLYNNIKNTLGVSVPSNVKINIVNFINFDSFISFIGSNFFNLFNFIREIKISILKNIFLRRKEDGADNINFQENDFIKVLVKSLFCENLQALAILLITIRHQKSGSSVNKMLLQCFLSSDAVIVLVIMGFKSLVSNCRNCDYHDAEKVYGCGFLLV</sequence>
<reference evidence="1" key="1">
    <citation type="submission" date="2013-07" db="EMBL/GenBank/DDBJ databases">
        <title>The genome of an arbuscular mycorrhizal fungus provides insights into the evolution of the oldest plant symbiosis.</title>
        <authorList>
            <consortium name="DOE Joint Genome Institute"/>
            <person name="Tisserant E."/>
            <person name="Malbreil M."/>
            <person name="Kuo A."/>
            <person name="Kohler A."/>
            <person name="Symeonidi A."/>
            <person name="Balestrini R."/>
            <person name="Charron P."/>
            <person name="Duensing N."/>
            <person name="Frei-dit-Frey N."/>
            <person name="Gianinazzi-Pearson V."/>
            <person name="Gilbert B."/>
            <person name="Handa Y."/>
            <person name="Hijri M."/>
            <person name="Kaul R."/>
            <person name="Kawaguchi M."/>
            <person name="Krajinski F."/>
            <person name="Lammers P."/>
            <person name="Lapierre D."/>
            <person name="Masclaux F.G."/>
            <person name="Murat C."/>
            <person name="Morin E."/>
            <person name="Ndikumana S."/>
            <person name="Pagni M."/>
            <person name="Petitpierre D."/>
            <person name="Requena N."/>
            <person name="Rosikiewicz P."/>
            <person name="Riley R."/>
            <person name="Saito K."/>
            <person name="San Clemente H."/>
            <person name="Shapiro H."/>
            <person name="van Tuinen D."/>
            <person name="Becard G."/>
            <person name="Bonfante P."/>
            <person name="Paszkowski U."/>
            <person name="Shachar-Hill Y."/>
            <person name="Young J.P."/>
            <person name="Sanders I.R."/>
            <person name="Henrissat B."/>
            <person name="Rensing S.A."/>
            <person name="Grigoriev I.V."/>
            <person name="Corradi N."/>
            <person name="Roux C."/>
            <person name="Martin F."/>
        </authorList>
    </citation>
    <scope>NUCLEOTIDE SEQUENCE</scope>
    <source>
        <strain evidence="1">DAOM 197198</strain>
    </source>
</reference>
<dbReference type="HOGENOM" id="CLU_1489744_0_0_1"/>
<name>U9TIX9_RHIID</name>
<proteinExistence type="predicted"/>
<organism evidence="1">
    <name type="scientific">Rhizophagus irregularis (strain DAOM 181602 / DAOM 197198 / MUCL 43194)</name>
    <name type="common">Arbuscular mycorrhizal fungus</name>
    <name type="synonym">Glomus intraradices</name>
    <dbReference type="NCBI Taxonomy" id="747089"/>
    <lineage>
        <taxon>Eukaryota</taxon>
        <taxon>Fungi</taxon>
        <taxon>Fungi incertae sedis</taxon>
        <taxon>Mucoromycota</taxon>
        <taxon>Glomeromycotina</taxon>
        <taxon>Glomeromycetes</taxon>
        <taxon>Glomerales</taxon>
        <taxon>Glomeraceae</taxon>
        <taxon>Rhizophagus</taxon>
    </lineage>
</organism>
<dbReference type="AlphaFoldDB" id="U9TIX9"/>
<gene>
    <name evidence="1" type="ORF">GLOINDRAFT_85911</name>
</gene>
<dbReference type="EMBL" id="KI295104">
    <property type="protein sequence ID" value="ESA03316.1"/>
    <property type="molecule type" value="Genomic_DNA"/>
</dbReference>
<evidence type="ECO:0000313" key="1">
    <source>
        <dbReference type="EMBL" id="ESA03316.1"/>
    </source>
</evidence>
<protein>
    <submittedName>
        <fullName evidence="1">Uncharacterized protein</fullName>
    </submittedName>
</protein>